<evidence type="ECO:0000256" key="4">
    <source>
        <dbReference type="ARBA" id="ARBA00022679"/>
    </source>
</evidence>
<accession>A0A2S5TGR0</accession>
<proteinExistence type="predicted"/>
<evidence type="ECO:0000256" key="2">
    <source>
        <dbReference type="ARBA" id="ARBA00012438"/>
    </source>
</evidence>
<reference evidence="11 12" key="1">
    <citation type="submission" date="2018-02" db="EMBL/GenBank/DDBJ databases">
        <title>Genome sequencing of Solimonas sp. HR-BB.</title>
        <authorList>
            <person name="Lee Y."/>
            <person name="Jeon C.O."/>
        </authorList>
    </citation>
    <scope>NUCLEOTIDE SEQUENCE [LARGE SCALE GENOMIC DNA]</scope>
    <source>
        <strain evidence="11 12">HR-BB</strain>
    </source>
</reference>
<dbReference type="GO" id="GO:0000155">
    <property type="term" value="F:phosphorelay sensor kinase activity"/>
    <property type="evidence" value="ECO:0007669"/>
    <property type="project" value="InterPro"/>
</dbReference>
<evidence type="ECO:0000256" key="6">
    <source>
        <dbReference type="PROSITE-ProRule" id="PRU00169"/>
    </source>
</evidence>
<dbReference type="EC" id="2.7.13.3" evidence="2"/>
<evidence type="ECO:0000313" key="12">
    <source>
        <dbReference type="Proteomes" id="UP000238220"/>
    </source>
</evidence>
<dbReference type="InterPro" id="IPR001789">
    <property type="entry name" value="Sig_transdc_resp-reg_receiver"/>
</dbReference>
<feature type="domain" description="PAS" evidence="9">
    <location>
        <begin position="122"/>
        <end position="175"/>
    </location>
</feature>
<dbReference type="SUPFAM" id="SSF52172">
    <property type="entry name" value="CheY-like"/>
    <property type="match status" value="1"/>
</dbReference>
<dbReference type="CDD" id="cd17580">
    <property type="entry name" value="REC_2_DhkD-like"/>
    <property type="match status" value="1"/>
</dbReference>
<keyword evidence="5 11" id="KW-0418">Kinase</keyword>
<organism evidence="11 12">
    <name type="scientific">Solimonas fluminis</name>
    <dbReference type="NCBI Taxonomy" id="2086571"/>
    <lineage>
        <taxon>Bacteria</taxon>
        <taxon>Pseudomonadati</taxon>
        <taxon>Pseudomonadota</taxon>
        <taxon>Gammaproteobacteria</taxon>
        <taxon>Nevskiales</taxon>
        <taxon>Nevskiaceae</taxon>
        <taxon>Solimonas</taxon>
    </lineage>
</organism>
<protein>
    <recommendedName>
        <fullName evidence="2">histidine kinase</fullName>
        <ecNumber evidence="2">2.7.13.3</ecNumber>
    </recommendedName>
</protein>
<dbReference type="FunFam" id="3.30.565.10:FF:000006">
    <property type="entry name" value="Sensor histidine kinase WalK"/>
    <property type="match status" value="1"/>
</dbReference>
<dbReference type="InterPro" id="IPR036890">
    <property type="entry name" value="HATPase_C_sf"/>
</dbReference>
<dbReference type="EMBL" id="PSNW01000005">
    <property type="protein sequence ID" value="PPE74028.1"/>
    <property type="molecule type" value="Genomic_DNA"/>
</dbReference>
<dbReference type="SMART" id="SM00091">
    <property type="entry name" value="PAS"/>
    <property type="match status" value="2"/>
</dbReference>
<evidence type="ECO:0000259" key="10">
    <source>
        <dbReference type="PROSITE" id="PS50113"/>
    </source>
</evidence>
<dbReference type="Gene3D" id="3.30.565.10">
    <property type="entry name" value="Histidine kinase-like ATPase, C-terminal domain"/>
    <property type="match status" value="1"/>
</dbReference>
<dbReference type="GO" id="GO:0005886">
    <property type="term" value="C:plasma membrane"/>
    <property type="evidence" value="ECO:0007669"/>
    <property type="project" value="UniProtKB-ARBA"/>
</dbReference>
<comment type="catalytic activity">
    <reaction evidence="1">
        <text>ATP + protein L-histidine = ADP + protein N-phospho-L-histidine.</text>
        <dbReference type="EC" id="2.7.13.3"/>
    </reaction>
</comment>
<dbReference type="CDD" id="cd00082">
    <property type="entry name" value="HisKA"/>
    <property type="match status" value="1"/>
</dbReference>
<dbReference type="InterPro" id="IPR004358">
    <property type="entry name" value="Sig_transdc_His_kin-like_C"/>
</dbReference>
<dbReference type="Proteomes" id="UP000238220">
    <property type="component" value="Unassembled WGS sequence"/>
</dbReference>
<dbReference type="InterPro" id="IPR035965">
    <property type="entry name" value="PAS-like_dom_sf"/>
</dbReference>
<dbReference type="InterPro" id="IPR000700">
    <property type="entry name" value="PAS-assoc_C"/>
</dbReference>
<dbReference type="Gene3D" id="1.10.287.130">
    <property type="match status" value="1"/>
</dbReference>
<dbReference type="CDD" id="cd00075">
    <property type="entry name" value="HATPase"/>
    <property type="match status" value="1"/>
</dbReference>
<dbReference type="InterPro" id="IPR001610">
    <property type="entry name" value="PAC"/>
</dbReference>
<feature type="domain" description="PAC" evidence="10">
    <location>
        <begin position="69"/>
        <end position="121"/>
    </location>
</feature>
<name>A0A2S5TGR0_9GAMM</name>
<dbReference type="NCBIfam" id="TIGR00229">
    <property type="entry name" value="sensory_box"/>
    <property type="match status" value="2"/>
</dbReference>
<sequence>MVEAIGDYAIFLLDINGAIRSWNVGAKKLKGWSFPEVEGKHFSIFYPQEMVERQWPQHELQQALLIGRFEDEGWRVRKDGSRFWANVIITRLDDENGVPWGFTKVTRDLTERREQEILLRTSEERFRLLVENVKDYAIFMLDPAGFVVSWNAGAEKNTGYSSREVIGQHFGIFYPAAQAASGALEREMAGALETGRFVDEGWRLRKDGTRYWAGVVLTPVFDERGKHRGFAKVMRDLTDARRIATLESESRQVSSYLAMLGHELRNPLAPVVNAVAILKQVPCDSEMARAASEVIDRQISHLTRLIDDLLDVSRITSGKIRLDRKPVPIADVIDQAIESVQPAMKQKEHTLTVTARSPAWVSGDRVRLVQIVTNLLANAAKYCPRHGRIDISTVVVGESVEIRVKDDGVGIPAELQDSVFDLFVQGEQDIDRPEGGLGIGLALCRQLAHLHGGSIHLFSAGEPGKGSEFVVELPVIVRPESRLARDQRQKLVLVVDDNQDAANMLSMLVASLGYRAETAYDGLAALEAIKRLGPEVVLLDIGLPVMNGREVARRIAAEIIDPPKLIAISGYGQDSDRAASIEAGFQAHLTKPVEAGRIASMLKTLLVEP</sequence>
<dbReference type="SMART" id="SM00388">
    <property type="entry name" value="HisKA"/>
    <property type="match status" value="1"/>
</dbReference>
<feature type="modified residue" description="4-aspartylphosphate" evidence="6">
    <location>
        <position position="540"/>
    </location>
</feature>
<dbReference type="Pfam" id="PF02518">
    <property type="entry name" value="HATPase_c"/>
    <property type="match status" value="1"/>
</dbReference>
<evidence type="ECO:0000256" key="3">
    <source>
        <dbReference type="ARBA" id="ARBA00022553"/>
    </source>
</evidence>
<dbReference type="Pfam" id="PF00512">
    <property type="entry name" value="HisKA"/>
    <property type="match status" value="1"/>
</dbReference>
<feature type="domain" description="Histidine kinase" evidence="7">
    <location>
        <begin position="259"/>
        <end position="477"/>
    </location>
</feature>
<gene>
    <name evidence="11" type="ORF">C3942_11610</name>
</gene>
<dbReference type="InterPro" id="IPR005467">
    <property type="entry name" value="His_kinase_dom"/>
</dbReference>
<evidence type="ECO:0000256" key="1">
    <source>
        <dbReference type="ARBA" id="ARBA00000085"/>
    </source>
</evidence>
<dbReference type="CDD" id="cd00130">
    <property type="entry name" value="PAS"/>
    <property type="match status" value="2"/>
</dbReference>
<dbReference type="SUPFAM" id="SSF55874">
    <property type="entry name" value="ATPase domain of HSP90 chaperone/DNA topoisomerase II/histidine kinase"/>
    <property type="match status" value="1"/>
</dbReference>
<keyword evidence="3 6" id="KW-0597">Phosphoprotein</keyword>
<evidence type="ECO:0000259" key="8">
    <source>
        <dbReference type="PROSITE" id="PS50110"/>
    </source>
</evidence>
<evidence type="ECO:0000256" key="5">
    <source>
        <dbReference type="ARBA" id="ARBA00022777"/>
    </source>
</evidence>
<dbReference type="PROSITE" id="PS50110">
    <property type="entry name" value="RESPONSE_REGULATORY"/>
    <property type="match status" value="1"/>
</dbReference>
<dbReference type="SMART" id="SM00448">
    <property type="entry name" value="REC"/>
    <property type="match status" value="1"/>
</dbReference>
<dbReference type="SUPFAM" id="SSF55785">
    <property type="entry name" value="PYP-like sensor domain (PAS domain)"/>
    <property type="match status" value="2"/>
</dbReference>
<dbReference type="SMART" id="SM00387">
    <property type="entry name" value="HATPase_c"/>
    <property type="match status" value="1"/>
</dbReference>
<evidence type="ECO:0000259" key="7">
    <source>
        <dbReference type="PROSITE" id="PS50109"/>
    </source>
</evidence>
<feature type="domain" description="PAS" evidence="9">
    <location>
        <begin position="1"/>
        <end position="49"/>
    </location>
</feature>
<dbReference type="Pfam" id="PF00072">
    <property type="entry name" value="Response_reg"/>
    <property type="match status" value="1"/>
</dbReference>
<keyword evidence="12" id="KW-1185">Reference proteome</keyword>
<dbReference type="Gene3D" id="3.30.450.20">
    <property type="entry name" value="PAS domain"/>
    <property type="match status" value="2"/>
</dbReference>
<evidence type="ECO:0000259" key="9">
    <source>
        <dbReference type="PROSITE" id="PS50112"/>
    </source>
</evidence>
<feature type="domain" description="PAC" evidence="10">
    <location>
        <begin position="197"/>
        <end position="249"/>
    </location>
</feature>
<dbReference type="Gene3D" id="3.40.50.2300">
    <property type="match status" value="1"/>
</dbReference>
<dbReference type="OrthoDB" id="9772100at2"/>
<comment type="caution">
    <text evidence="11">The sequence shown here is derived from an EMBL/GenBank/DDBJ whole genome shotgun (WGS) entry which is preliminary data.</text>
</comment>
<dbReference type="PROSITE" id="PS50109">
    <property type="entry name" value="HIS_KIN"/>
    <property type="match status" value="1"/>
</dbReference>
<dbReference type="AlphaFoldDB" id="A0A2S5TGR0"/>
<dbReference type="PROSITE" id="PS50112">
    <property type="entry name" value="PAS"/>
    <property type="match status" value="2"/>
</dbReference>
<dbReference type="PRINTS" id="PR00344">
    <property type="entry name" value="BCTRLSENSOR"/>
</dbReference>
<dbReference type="PANTHER" id="PTHR43047:SF72">
    <property type="entry name" value="OSMOSENSING HISTIDINE PROTEIN KINASE SLN1"/>
    <property type="match status" value="1"/>
</dbReference>
<dbReference type="InterPro" id="IPR003594">
    <property type="entry name" value="HATPase_dom"/>
</dbReference>
<keyword evidence="4" id="KW-0808">Transferase</keyword>
<dbReference type="Pfam" id="PF13426">
    <property type="entry name" value="PAS_9"/>
    <property type="match status" value="2"/>
</dbReference>
<dbReference type="GO" id="GO:0009927">
    <property type="term" value="F:histidine phosphotransfer kinase activity"/>
    <property type="evidence" value="ECO:0007669"/>
    <property type="project" value="TreeGrafter"/>
</dbReference>
<dbReference type="InterPro" id="IPR036097">
    <property type="entry name" value="HisK_dim/P_sf"/>
</dbReference>
<feature type="domain" description="Response regulatory" evidence="8">
    <location>
        <begin position="491"/>
        <end position="606"/>
    </location>
</feature>
<dbReference type="SMART" id="SM00086">
    <property type="entry name" value="PAC"/>
    <property type="match status" value="2"/>
</dbReference>
<dbReference type="SUPFAM" id="SSF47384">
    <property type="entry name" value="Homodimeric domain of signal transducing histidine kinase"/>
    <property type="match status" value="1"/>
</dbReference>
<dbReference type="PROSITE" id="PS50113">
    <property type="entry name" value="PAC"/>
    <property type="match status" value="2"/>
</dbReference>
<dbReference type="InterPro" id="IPR003661">
    <property type="entry name" value="HisK_dim/P_dom"/>
</dbReference>
<dbReference type="PANTHER" id="PTHR43047">
    <property type="entry name" value="TWO-COMPONENT HISTIDINE PROTEIN KINASE"/>
    <property type="match status" value="1"/>
</dbReference>
<evidence type="ECO:0000313" key="11">
    <source>
        <dbReference type="EMBL" id="PPE74028.1"/>
    </source>
</evidence>
<dbReference type="InterPro" id="IPR011006">
    <property type="entry name" value="CheY-like_superfamily"/>
</dbReference>
<dbReference type="InterPro" id="IPR000014">
    <property type="entry name" value="PAS"/>
</dbReference>